<dbReference type="EMBL" id="QKWK01000014">
    <property type="protein sequence ID" value="TXT04818.1"/>
    <property type="molecule type" value="Genomic_DNA"/>
</dbReference>
<accession>A0A7D8YUR6</accession>
<evidence type="ECO:0000256" key="3">
    <source>
        <dbReference type="ARBA" id="ARBA00022989"/>
    </source>
</evidence>
<feature type="transmembrane region" description="Helical" evidence="5">
    <location>
        <begin position="398"/>
        <end position="417"/>
    </location>
</feature>
<dbReference type="InterPro" id="IPR036259">
    <property type="entry name" value="MFS_trans_sf"/>
</dbReference>
<keyword evidence="3 5" id="KW-1133">Transmembrane helix</keyword>
<reference evidence="6 7" key="1">
    <citation type="journal article" date="2019" name="PLoS Genet.">
        <title>Convergent evolution of linked mating-type loci in basidiomycete fungi.</title>
        <authorList>
            <person name="Sun S."/>
            <person name="Coelho M.A."/>
            <person name="Heitman J."/>
            <person name="Nowrousian M."/>
        </authorList>
    </citation>
    <scope>NUCLEOTIDE SEQUENCE [LARGE SCALE GENOMIC DNA]</scope>
    <source>
        <strain evidence="6 7">CBS 4282</strain>
    </source>
</reference>
<protein>
    <recommendedName>
        <fullName evidence="8">Major facilitator superfamily (MFS) profile domain-containing protein</fullName>
    </recommendedName>
</protein>
<evidence type="ECO:0000256" key="4">
    <source>
        <dbReference type="ARBA" id="ARBA00023136"/>
    </source>
</evidence>
<evidence type="ECO:0008006" key="8">
    <source>
        <dbReference type="Google" id="ProtNLM"/>
    </source>
</evidence>
<evidence type="ECO:0000313" key="6">
    <source>
        <dbReference type="EMBL" id="TXT04818.1"/>
    </source>
</evidence>
<dbReference type="Pfam" id="PF07690">
    <property type="entry name" value="MFS_1"/>
    <property type="match status" value="1"/>
</dbReference>
<dbReference type="PANTHER" id="PTHR23502:SF30">
    <property type="entry name" value="TRANSPORTER, PUTATIVE (AFU_ORTHOLOGUE AFUA_8G04702)-RELATED"/>
    <property type="match status" value="1"/>
</dbReference>
<feature type="transmembrane region" description="Helical" evidence="5">
    <location>
        <begin position="423"/>
        <end position="449"/>
    </location>
</feature>
<gene>
    <name evidence="6" type="ORF">VHUM_04086</name>
</gene>
<evidence type="ECO:0000313" key="7">
    <source>
        <dbReference type="Proteomes" id="UP000473826"/>
    </source>
</evidence>
<proteinExistence type="predicted"/>
<name>A0A7D8YUR6_VANHU</name>
<evidence type="ECO:0000256" key="5">
    <source>
        <dbReference type="SAM" id="Phobius"/>
    </source>
</evidence>
<dbReference type="OrthoDB" id="5215911at2759"/>
<evidence type="ECO:0000256" key="1">
    <source>
        <dbReference type="ARBA" id="ARBA00004141"/>
    </source>
</evidence>
<keyword evidence="7" id="KW-1185">Reference proteome</keyword>
<feature type="transmembrane region" description="Helical" evidence="5">
    <location>
        <begin position="492"/>
        <end position="513"/>
    </location>
</feature>
<dbReference type="SUPFAM" id="SSF103473">
    <property type="entry name" value="MFS general substrate transporter"/>
    <property type="match status" value="1"/>
</dbReference>
<comment type="subcellular location">
    <subcellularLocation>
        <location evidence="1">Membrane</location>
        <topology evidence="1">Multi-pass membrane protein</topology>
    </subcellularLocation>
</comment>
<feature type="transmembrane region" description="Helical" evidence="5">
    <location>
        <begin position="313"/>
        <end position="333"/>
    </location>
</feature>
<feature type="transmembrane region" description="Helical" evidence="5">
    <location>
        <begin position="90"/>
        <end position="107"/>
    </location>
</feature>
<sequence length="535" mass="59333">MSSLPIPGSVVLVDLDGHAGGPHSAAHNDIILHPTPSRDVNDPLNWSKWRKQLHFAMLMTYCVSVGFCGCALNSVLVPISEQNGIKLGDLVAGTGYMFLLLGWGGLITQPFALTYGKRLTYMISNVLNVAMVIWLIYINNSGTWFANRLIMGLISAPIEMLVEVSIADIFYAHERGFYMGVYSMALFGGNFLAPVWAGFANDRWGYKWVFWICAIQMGLASIIMFFFMEETNYNRGTTEITEHDVVATPDSEQEAGGSDKKSEAVVSHNVVGLHTERQLVGTPHTYLQRLSLWHGMFNSVSTMWAQAYRPILFLRYPVVFWSGFLYGSSLIWYNVLNATASLIFTDVYNFKASAVGLTYLGPTIGACLATVWGGWAADKWLVREARRKNGLREPEDRLWLLVLNAIVLPVGLILWGVGAAKQIHWIGLVIGGSMVAFTSANGCTIALNYVLDSYKDLGGEVILSVILVRNTMSFGIGYAITPWLNMGYQNTFITAALVGMAVYASFLPVVYYGKRWRTASAKSYWQYVKTSVVSH</sequence>
<feature type="transmembrane region" description="Helical" evidence="5">
    <location>
        <begin position="119"/>
        <end position="137"/>
    </location>
</feature>
<keyword evidence="4 5" id="KW-0472">Membrane</keyword>
<dbReference type="GO" id="GO:0005886">
    <property type="term" value="C:plasma membrane"/>
    <property type="evidence" value="ECO:0007669"/>
    <property type="project" value="TreeGrafter"/>
</dbReference>
<dbReference type="InterPro" id="IPR011701">
    <property type="entry name" value="MFS"/>
</dbReference>
<dbReference type="Proteomes" id="UP000473826">
    <property type="component" value="Unassembled WGS sequence"/>
</dbReference>
<feature type="transmembrane region" description="Helical" evidence="5">
    <location>
        <begin position="208"/>
        <end position="227"/>
    </location>
</feature>
<feature type="transmembrane region" description="Helical" evidence="5">
    <location>
        <begin position="177"/>
        <end position="196"/>
    </location>
</feature>
<dbReference type="Gene3D" id="1.20.1250.20">
    <property type="entry name" value="MFS general substrate transporter like domains"/>
    <property type="match status" value="1"/>
</dbReference>
<keyword evidence="2 5" id="KW-0812">Transmembrane</keyword>
<dbReference type="AlphaFoldDB" id="A0A7D8YUR6"/>
<organism evidence="6 7">
    <name type="scientific">Vanrija humicola</name>
    <name type="common">Yeast</name>
    <name type="synonym">Cryptococcus humicola</name>
    <dbReference type="NCBI Taxonomy" id="5417"/>
    <lineage>
        <taxon>Eukaryota</taxon>
        <taxon>Fungi</taxon>
        <taxon>Dikarya</taxon>
        <taxon>Basidiomycota</taxon>
        <taxon>Agaricomycotina</taxon>
        <taxon>Tremellomycetes</taxon>
        <taxon>Trichosporonales</taxon>
        <taxon>Trichosporonaceae</taxon>
        <taxon>Vanrija</taxon>
    </lineage>
</organism>
<feature type="transmembrane region" description="Helical" evidence="5">
    <location>
        <begin position="55"/>
        <end position="78"/>
    </location>
</feature>
<feature type="transmembrane region" description="Helical" evidence="5">
    <location>
        <begin position="461"/>
        <end position="480"/>
    </location>
</feature>
<feature type="transmembrane region" description="Helical" evidence="5">
    <location>
        <begin position="353"/>
        <end position="377"/>
    </location>
</feature>
<dbReference type="PANTHER" id="PTHR23502">
    <property type="entry name" value="MAJOR FACILITATOR SUPERFAMILY"/>
    <property type="match status" value="1"/>
</dbReference>
<comment type="caution">
    <text evidence="6">The sequence shown here is derived from an EMBL/GenBank/DDBJ whole genome shotgun (WGS) entry which is preliminary data.</text>
</comment>
<evidence type="ECO:0000256" key="2">
    <source>
        <dbReference type="ARBA" id="ARBA00022692"/>
    </source>
</evidence>
<dbReference type="GO" id="GO:0022857">
    <property type="term" value="F:transmembrane transporter activity"/>
    <property type="evidence" value="ECO:0007669"/>
    <property type="project" value="InterPro"/>
</dbReference>